<sequence>MHQLTGNEESADHIAVDLLCFFLTSGMIDVSLVRTESCIASQRGRKTSRYYSMVMGMPYGAYSLCIIPREMKKVISRPHCCGPAMLLV</sequence>
<comment type="caution">
    <text evidence="1">The sequence shown here is derived from an EMBL/GenBank/DDBJ whole genome shotgun (WGS) entry which is preliminary data.</text>
</comment>
<dbReference type="AlphaFoldDB" id="A0A8X6HZH5"/>
<evidence type="ECO:0000313" key="1">
    <source>
        <dbReference type="EMBL" id="GFQ84497.1"/>
    </source>
</evidence>
<name>A0A8X6HZH5_TRICU</name>
<gene>
    <name evidence="1" type="ORF">TNCT_252201</name>
</gene>
<dbReference type="EMBL" id="BMAO01032774">
    <property type="protein sequence ID" value="GFQ84497.1"/>
    <property type="molecule type" value="Genomic_DNA"/>
</dbReference>
<dbReference type="Proteomes" id="UP000887116">
    <property type="component" value="Unassembled WGS sequence"/>
</dbReference>
<evidence type="ECO:0000313" key="2">
    <source>
        <dbReference type="Proteomes" id="UP000887116"/>
    </source>
</evidence>
<keyword evidence="2" id="KW-1185">Reference proteome</keyword>
<reference evidence="1" key="1">
    <citation type="submission" date="2020-07" db="EMBL/GenBank/DDBJ databases">
        <title>Multicomponent nature underlies the extraordinary mechanical properties of spider dragline silk.</title>
        <authorList>
            <person name="Kono N."/>
            <person name="Nakamura H."/>
            <person name="Mori M."/>
            <person name="Yoshida Y."/>
            <person name="Ohtoshi R."/>
            <person name="Malay A.D."/>
            <person name="Moran D.A.P."/>
            <person name="Tomita M."/>
            <person name="Numata K."/>
            <person name="Arakawa K."/>
        </authorList>
    </citation>
    <scope>NUCLEOTIDE SEQUENCE</scope>
</reference>
<accession>A0A8X6HZH5</accession>
<organism evidence="1 2">
    <name type="scientific">Trichonephila clavata</name>
    <name type="common">Joro spider</name>
    <name type="synonym">Nephila clavata</name>
    <dbReference type="NCBI Taxonomy" id="2740835"/>
    <lineage>
        <taxon>Eukaryota</taxon>
        <taxon>Metazoa</taxon>
        <taxon>Ecdysozoa</taxon>
        <taxon>Arthropoda</taxon>
        <taxon>Chelicerata</taxon>
        <taxon>Arachnida</taxon>
        <taxon>Araneae</taxon>
        <taxon>Araneomorphae</taxon>
        <taxon>Entelegynae</taxon>
        <taxon>Araneoidea</taxon>
        <taxon>Nephilidae</taxon>
        <taxon>Trichonephila</taxon>
    </lineage>
</organism>
<protein>
    <submittedName>
        <fullName evidence="1">Uncharacterized protein</fullName>
    </submittedName>
</protein>
<proteinExistence type="predicted"/>